<comment type="caution">
    <text evidence="8">The sequence shown here is derived from an EMBL/GenBank/DDBJ whole genome shotgun (WGS) entry which is preliminary data.</text>
</comment>
<evidence type="ECO:0000313" key="8">
    <source>
        <dbReference type="EMBL" id="KFE33804.1"/>
    </source>
</evidence>
<evidence type="ECO:0000256" key="3">
    <source>
        <dbReference type="PIRSR" id="PIRSR000149-1"/>
    </source>
</evidence>
<dbReference type="GO" id="GO:0051287">
    <property type="term" value="F:NAD binding"/>
    <property type="evidence" value="ECO:0007669"/>
    <property type="project" value="InterPro"/>
</dbReference>
<dbReference type="EMBL" id="AQRC01000015">
    <property type="protein sequence ID" value="KFE33804.1"/>
    <property type="molecule type" value="Genomic_DNA"/>
</dbReference>
<dbReference type="RefSeq" id="WP_038148164.1">
    <property type="nucleotide sequence ID" value="NZ_AQRC01000015.1"/>
</dbReference>
<dbReference type="Gene3D" id="3.30.360.10">
    <property type="entry name" value="Dihydrodipicolinate Reductase, domain 2"/>
    <property type="match status" value="1"/>
</dbReference>
<keyword evidence="4" id="KW-0547">Nucleotide-binding</keyword>
<evidence type="ECO:0000259" key="7">
    <source>
        <dbReference type="SMART" id="SM00846"/>
    </source>
</evidence>
<dbReference type="GO" id="GO:0016620">
    <property type="term" value="F:oxidoreductase activity, acting on the aldehyde or oxo group of donors, NAD or NADP as acceptor"/>
    <property type="evidence" value="ECO:0007669"/>
    <property type="project" value="InterPro"/>
</dbReference>
<dbReference type="PANTHER" id="PTHR43148">
    <property type="entry name" value="GLYCERALDEHYDE-3-PHOSPHATE DEHYDROGENASE 2"/>
    <property type="match status" value="1"/>
</dbReference>
<keyword evidence="2" id="KW-0560">Oxidoreductase</keyword>
<dbReference type="PROSITE" id="PS00071">
    <property type="entry name" value="GAPDH"/>
    <property type="match status" value="1"/>
</dbReference>
<dbReference type="InterPro" id="IPR036291">
    <property type="entry name" value="NAD(P)-bd_dom_sf"/>
</dbReference>
<comment type="subunit">
    <text evidence="1">Homotetramer.</text>
</comment>
<feature type="binding site" evidence="4">
    <location>
        <begin position="10"/>
        <end position="11"/>
    </location>
    <ligand>
        <name>NAD(+)</name>
        <dbReference type="ChEBI" id="CHEBI:57540"/>
    </ligand>
</feature>
<accession>A0A085TSV7</accession>
<reference evidence="8 9" key="2">
    <citation type="journal article" date="2015" name="Antonie Van Leeuwenhoek">
        <title>Thioclava indica sp. nov., isolated from surface seawater of the Indian Ocean.</title>
        <authorList>
            <person name="Liu Y."/>
            <person name="Lai Q."/>
            <person name="Du J."/>
            <person name="Xu H."/>
            <person name="Jiang L."/>
            <person name="Shao Z."/>
        </authorList>
    </citation>
    <scope>NUCLEOTIDE SEQUENCE [LARGE SCALE GENOMIC DNA]</scope>
    <source>
        <strain evidence="8 9">13D2W-2</strain>
    </source>
</reference>
<dbReference type="eggNOG" id="COG0057">
    <property type="taxonomic scope" value="Bacteria"/>
</dbReference>
<feature type="active site" description="Nucleophile" evidence="3">
    <location>
        <position position="150"/>
    </location>
</feature>
<feature type="binding site" evidence="4">
    <location>
        <position position="308"/>
    </location>
    <ligand>
        <name>NAD(+)</name>
        <dbReference type="ChEBI" id="CHEBI:57540"/>
    </ligand>
</feature>
<dbReference type="SUPFAM" id="SSF51735">
    <property type="entry name" value="NAD(P)-binding Rossmann-fold domains"/>
    <property type="match status" value="1"/>
</dbReference>
<dbReference type="InterPro" id="IPR020829">
    <property type="entry name" value="GlycerAld_3-P_DH_cat"/>
</dbReference>
<sequence length="324" mass="34026">MRVFINGFGRIGRSVLRAWAQAPDAWPGLAIVGINDIEAPEMLAYLFEYDSVFGPWKGSVAFEDGALVIDGRRVALHRAEDISGLDLSGVDLVMECTGRAETPEIAGQGLAAGARRVLISGPSGAAEATIVLGANEDSLGAQRVVSNASCTTNALAPLARLLDREFGIVTGSMTTVHCYTGSQPTVDKPRGPMERSRAAALSMVPTTTSAGTLMEAVLPGLAGRLVAQAVRVPTASVSAVDLAVTVARPASVEAVNAVLREAGGVIGITEKPLVSTDLRARPESVVMALPETRATAHGLIRVFGWYDNEWGFSNRMLDMALRMG</sequence>
<comment type="similarity">
    <text evidence="6">Belongs to the glyceraldehyde-3-phosphate dehydrogenase family.</text>
</comment>
<dbReference type="Pfam" id="PF02800">
    <property type="entry name" value="Gp_dh_C"/>
    <property type="match status" value="1"/>
</dbReference>
<feature type="site" description="Activates thiol group during catalysis" evidence="5">
    <location>
        <position position="177"/>
    </location>
</feature>
<dbReference type="PATRIC" id="fig|1317124.6.peg.3279"/>
<dbReference type="FunFam" id="3.40.50.720:FF:000001">
    <property type="entry name" value="Glyceraldehyde-3-phosphate dehydrogenase"/>
    <property type="match status" value="1"/>
</dbReference>
<proteinExistence type="inferred from homology"/>
<name>A0A085TSV7_9RHOB</name>
<evidence type="ECO:0000256" key="4">
    <source>
        <dbReference type="PIRSR" id="PIRSR000149-3"/>
    </source>
</evidence>
<organism evidence="8 9">
    <name type="scientific">Thioclava atlantica</name>
    <dbReference type="NCBI Taxonomy" id="1317124"/>
    <lineage>
        <taxon>Bacteria</taxon>
        <taxon>Pseudomonadati</taxon>
        <taxon>Pseudomonadota</taxon>
        <taxon>Alphaproteobacteria</taxon>
        <taxon>Rhodobacterales</taxon>
        <taxon>Paracoccaceae</taxon>
        <taxon>Thioclava</taxon>
    </lineage>
</organism>
<keyword evidence="9" id="KW-1185">Reference proteome</keyword>
<dbReference type="STRING" id="1317124.DW2_16290"/>
<dbReference type="PIRSF" id="PIRSF000149">
    <property type="entry name" value="GAP_DH"/>
    <property type="match status" value="1"/>
</dbReference>
<dbReference type="InterPro" id="IPR020831">
    <property type="entry name" value="GlycerAld/Erythrose_P_DH"/>
</dbReference>
<evidence type="ECO:0000256" key="1">
    <source>
        <dbReference type="ARBA" id="ARBA00011881"/>
    </source>
</evidence>
<keyword evidence="4" id="KW-0520">NAD</keyword>
<dbReference type="CDD" id="cd05214">
    <property type="entry name" value="GAPDH_I_N"/>
    <property type="match status" value="1"/>
</dbReference>
<feature type="domain" description="Glyceraldehyde 3-phosphate dehydrogenase NAD(P) binding" evidence="7">
    <location>
        <begin position="1"/>
        <end position="150"/>
    </location>
</feature>
<dbReference type="InterPro" id="IPR020830">
    <property type="entry name" value="GlycerAld_3-P_DH_AS"/>
</dbReference>
<dbReference type="Proteomes" id="UP000028607">
    <property type="component" value="Unassembled WGS sequence"/>
</dbReference>
<evidence type="ECO:0000256" key="5">
    <source>
        <dbReference type="PIRSR" id="PIRSR000149-4"/>
    </source>
</evidence>
<feature type="binding site" evidence="4">
    <location>
        <position position="36"/>
    </location>
    <ligand>
        <name>NAD(+)</name>
        <dbReference type="ChEBI" id="CHEBI:57540"/>
    </ligand>
</feature>
<protein>
    <submittedName>
        <fullName evidence="8">Glyceraldehyde-3-phosphate dehydrogenase, type I</fullName>
    </submittedName>
</protein>
<dbReference type="SMART" id="SM00846">
    <property type="entry name" value="Gp_dh_N"/>
    <property type="match status" value="1"/>
</dbReference>
<evidence type="ECO:0000256" key="6">
    <source>
        <dbReference type="RuleBase" id="RU000397"/>
    </source>
</evidence>
<dbReference type="OrthoDB" id="9803304at2"/>
<dbReference type="InterPro" id="IPR020828">
    <property type="entry name" value="GlycerAld_3-P_DH_NAD(P)-bd"/>
</dbReference>
<feature type="binding site" evidence="4">
    <location>
        <position position="120"/>
    </location>
    <ligand>
        <name>NAD(+)</name>
        <dbReference type="ChEBI" id="CHEBI:57540"/>
    </ligand>
</feature>
<dbReference type="SUPFAM" id="SSF55347">
    <property type="entry name" value="Glyceraldehyde-3-phosphate dehydrogenase-like, C-terminal domain"/>
    <property type="match status" value="1"/>
</dbReference>
<gene>
    <name evidence="8" type="ORF">DW2_16290</name>
</gene>
<evidence type="ECO:0000256" key="2">
    <source>
        <dbReference type="ARBA" id="ARBA00023002"/>
    </source>
</evidence>
<dbReference type="Gene3D" id="3.40.50.720">
    <property type="entry name" value="NAD(P)-binding Rossmann-like Domain"/>
    <property type="match status" value="1"/>
</dbReference>
<reference evidence="9" key="1">
    <citation type="submission" date="2013-04" db="EMBL/GenBank/DDBJ databases">
        <title>Thioclava sp. 13D2W-2 Genome Sequencing.</title>
        <authorList>
            <person name="Lai Q."/>
            <person name="Li G."/>
            <person name="Shao Z."/>
        </authorList>
    </citation>
    <scope>NUCLEOTIDE SEQUENCE [LARGE SCALE GENOMIC DNA]</scope>
    <source>
        <strain evidence="9">13D2W-2</strain>
    </source>
</reference>
<dbReference type="PRINTS" id="PR00078">
    <property type="entry name" value="G3PDHDRGNASE"/>
</dbReference>
<evidence type="ECO:0000313" key="9">
    <source>
        <dbReference type="Proteomes" id="UP000028607"/>
    </source>
</evidence>
<dbReference type="Pfam" id="PF00044">
    <property type="entry name" value="Gp_dh_N"/>
    <property type="match status" value="1"/>
</dbReference>
<dbReference type="AlphaFoldDB" id="A0A085TSV7"/>